<keyword evidence="4" id="KW-0249">Electron transport</keyword>
<dbReference type="SUPFAM" id="SSF54862">
    <property type="entry name" value="4Fe-4S ferredoxins"/>
    <property type="match status" value="1"/>
</dbReference>
<evidence type="ECO:0000313" key="8">
    <source>
        <dbReference type="EMBL" id="PKV92523.1"/>
    </source>
</evidence>
<keyword evidence="3" id="KW-0479">Metal-binding</keyword>
<dbReference type="OrthoDB" id="3215002at2"/>
<dbReference type="InterPro" id="IPR051269">
    <property type="entry name" value="Fe-S_cluster_ET"/>
</dbReference>
<evidence type="ECO:0000256" key="2">
    <source>
        <dbReference type="ARBA" id="ARBA00022448"/>
    </source>
</evidence>
<evidence type="ECO:0000313" key="9">
    <source>
        <dbReference type="Proteomes" id="UP000233750"/>
    </source>
</evidence>
<protein>
    <submittedName>
        <fullName evidence="8">Ferredoxin</fullName>
    </submittedName>
</protein>
<dbReference type="EMBL" id="PJMY01000003">
    <property type="protein sequence ID" value="PKV92523.1"/>
    <property type="molecule type" value="Genomic_DNA"/>
</dbReference>
<evidence type="ECO:0000256" key="7">
    <source>
        <dbReference type="ARBA" id="ARBA00023291"/>
    </source>
</evidence>
<dbReference type="GO" id="GO:0046872">
    <property type="term" value="F:metal ion binding"/>
    <property type="evidence" value="ECO:0007669"/>
    <property type="project" value="UniProtKB-KW"/>
</dbReference>
<evidence type="ECO:0000256" key="6">
    <source>
        <dbReference type="ARBA" id="ARBA00023014"/>
    </source>
</evidence>
<dbReference type="PANTHER" id="PTHR36923:SF3">
    <property type="entry name" value="FERREDOXIN"/>
    <property type="match status" value="1"/>
</dbReference>
<keyword evidence="2" id="KW-0813">Transport</keyword>
<dbReference type="Proteomes" id="UP000233750">
    <property type="component" value="Unassembled WGS sequence"/>
</dbReference>
<keyword evidence="6" id="KW-0411">Iron-sulfur</keyword>
<dbReference type="AlphaFoldDB" id="A0A2N3WF80"/>
<organism evidence="8 9">
    <name type="scientific">Amycolatopsis echigonensis</name>
    <dbReference type="NCBI Taxonomy" id="2576905"/>
    <lineage>
        <taxon>Bacteria</taxon>
        <taxon>Bacillati</taxon>
        <taxon>Actinomycetota</taxon>
        <taxon>Actinomycetes</taxon>
        <taxon>Pseudonocardiales</taxon>
        <taxon>Pseudonocardiaceae</taxon>
        <taxon>Amycolatopsis</taxon>
    </lineage>
</organism>
<name>A0A2N3WF80_9PSEU</name>
<evidence type="ECO:0000256" key="3">
    <source>
        <dbReference type="ARBA" id="ARBA00022723"/>
    </source>
</evidence>
<accession>A0A2N3WF80</accession>
<comment type="caution">
    <text evidence="8">The sequence shown here is derived from an EMBL/GenBank/DDBJ whole genome shotgun (WGS) entry which is preliminary data.</text>
</comment>
<dbReference type="PANTHER" id="PTHR36923">
    <property type="entry name" value="FERREDOXIN"/>
    <property type="match status" value="1"/>
</dbReference>
<keyword evidence="7" id="KW-0003">3Fe-4S</keyword>
<evidence type="ECO:0000256" key="1">
    <source>
        <dbReference type="ARBA" id="ARBA00001927"/>
    </source>
</evidence>
<comment type="cofactor">
    <cofactor evidence="1">
        <name>[3Fe-4S] cluster</name>
        <dbReference type="ChEBI" id="CHEBI:21137"/>
    </cofactor>
</comment>
<dbReference type="Pfam" id="PF13459">
    <property type="entry name" value="Fer4_15"/>
    <property type="match status" value="1"/>
</dbReference>
<evidence type="ECO:0000256" key="4">
    <source>
        <dbReference type="ARBA" id="ARBA00022982"/>
    </source>
</evidence>
<keyword evidence="5" id="KW-0408">Iron</keyword>
<evidence type="ECO:0000256" key="5">
    <source>
        <dbReference type="ARBA" id="ARBA00023004"/>
    </source>
</evidence>
<sequence>MNIHIDPDRCTGHGVCEGLAEDIFEVGDDGLAHLLQDPPPNDRREVIEQAVQQCPTLALRLADAPPS</sequence>
<proteinExistence type="predicted"/>
<reference evidence="8 9" key="1">
    <citation type="submission" date="2017-12" db="EMBL/GenBank/DDBJ databases">
        <title>Sequencing the genomes of 1000 Actinobacteria strains.</title>
        <authorList>
            <person name="Klenk H.-P."/>
        </authorList>
    </citation>
    <scope>NUCLEOTIDE SEQUENCE [LARGE SCALE GENOMIC DNA]</scope>
    <source>
        <strain evidence="8 9">DSM 45165</strain>
    </source>
</reference>
<gene>
    <name evidence="8" type="ORF">ATK30_3333</name>
</gene>
<keyword evidence="9" id="KW-1185">Reference proteome</keyword>
<dbReference type="GO" id="GO:0051538">
    <property type="term" value="F:3 iron, 4 sulfur cluster binding"/>
    <property type="evidence" value="ECO:0007669"/>
    <property type="project" value="UniProtKB-KW"/>
</dbReference>
<dbReference type="Gene3D" id="3.30.70.20">
    <property type="match status" value="1"/>
</dbReference>
<dbReference type="RefSeq" id="WP_101436333.1">
    <property type="nucleotide sequence ID" value="NZ_PJMY01000003.1"/>
</dbReference>